<keyword evidence="7" id="KW-0677">Repeat</keyword>
<dbReference type="GO" id="GO:0000139">
    <property type="term" value="C:Golgi membrane"/>
    <property type="evidence" value="ECO:0007669"/>
    <property type="project" value="UniProtKB-SubCell"/>
</dbReference>
<dbReference type="InterPro" id="IPR012295">
    <property type="entry name" value="TBP_dom_sf"/>
</dbReference>
<dbReference type="FunFam" id="2.60.40.1480:FF:000001">
    <property type="entry name" value="Coatomer subunit gamma"/>
    <property type="match status" value="1"/>
</dbReference>
<dbReference type="SUPFAM" id="SSF53098">
    <property type="entry name" value="Ribonuclease H-like"/>
    <property type="match status" value="1"/>
</dbReference>
<dbReference type="Pfam" id="PF08752">
    <property type="entry name" value="COP-gamma_platf"/>
    <property type="match status" value="1"/>
</dbReference>
<dbReference type="GO" id="GO:0030126">
    <property type="term" value="C:COPI vesicle coat"/>
    <property type="evidence" value="ECO:0007669"/>
    <property type="project" value="InterPro"/>
</dbReference>
<evidence type="ECO:0000313" key="20">
    <source>
        <dbReference type="EMBL" id="CAH1642296.1"/>
    </source>
</evidence>
<evidence type="ECO:0000256" key="13">
    <source>
        <dbReference type="ARBA" id="ARBA00025536"/>
    </source>
</evidence>
<evidence type="ECO:0000256" key="14">
    <source>
        <dbReference type="ARBA" id="ARBA00081297"/>
    </source>
</evidence>
<dbReference type="Pfam" id="PF01602">
    <property type="entry name" value="Adaptin_N"/>
    <property type="match status" value="1"/>
</dbReference>
<dbReference type="FunFam" id="1.25.10.10:FF:000071">
    <property type="entry name" value="Coatomer subunit gamma"/>
    <property type="match status" value="1"/>
</dbReference>
<feature type="domain" description="Clathrin/coatomer adaptor adaptin-like N-terminal" evidence="16">
    <location>
        <begin position="23"/>
        <end position="537"/>
    </location>
</feature>
<comment type="function">
    <text evidence="13">The coatomer is a cytosolic protein complex that binds to dilysine motifs and reversibly associates with Golgi non-clathrin-coated vesicles, which further mediate biosynthetic protein transport from the ER, via the Golgi up to the trans Golgi network. Coatomer complex is required for budding from Golgi membranes, and is essential for the retrograde Golgi-to-ER transport of dilysine-tagged proteins.</text>
</comment>
<keyword evidence="8" id="KW-0931">ER-Golgi transport</keyword>
<dbReference type="GO" id="GO:0005783">
    <property type="term" value="C:endoplasmic reticulum"/>
    <property type="evidence" value="ECO:0007669"/>
    <property type="project" value="TreeGrafter"/>
</dbReference>
<keyword evidence="9" id="KW-0653">Protein transport</keyword>
<dbReference type="InterPro" id="IPR013040">
    <property type="entry name" value="Coatomer_gsu_app_Ig-like_dom"/>
</dbReference>
<keyword evidence="10" id="KW-0333">Golgi apparatus</keyword>
<dbReference type="InterPro" id="IPR016024">
    <property type="entry name" value="ARM-type_fold"/>
</dbReference>
<dbReference type="SUPFAM" id="SSF55711">
    <property type="entry name" value="Subdomain of clathrin and coatomer appendage domain"/>
    <property type="match status" value="1"/>
</dbReference>
<sequence>MSFKRDKKEEEDSGGNPYQNLDKTIILQEARYFNQSPVNPRKCCLILTKILYLLNQGEQKFTTQEATEAFFATTKLFQSKDVMLRRMVYLCIKELSTLAQDVIIVTSSLTKDMTGKEDLYRAAAIRALCSITDSTMLQAIERYMKQAIVDKNSAVSSAALVSALHLSSTAPDLVRRWANEAQEAISSENAMVSYHALGVVAGSRKNDKLSTVKLVTRLARSPLKSPYALCLLIRLAAQLVDDDDSDAAQPYIEFIECCLRHKSEMVIYEAAHAIVNLRKTARDLAPAVSVLQLFCGSSKASLRLAGARTLARLTAKHPTAVAACAVDLENLISDPNRSVATLAVTTLLATGAESSVDRLMKQISSFVSEISDEFKIVVVRAIRRLCTKFPRKHQSLAAFLAGMLRDEGGLEYKAAIADAIIALVEENAEAKETGLAHLCEFIEDCEHTALAVRILHLLGREGPKSRQPSRYIRFIYNRVILESGPVRAAAVSAVAQFGAQRPELLPNISVLLARCQLDEEDEVRDRAIYYSAILDTGDQQLINDYIVNVPKPNPVLLEKALRDHLATTPDEPFNLLSVPAEEEAKESKEPIVEIEIRKPIQMSIEEIYGEQLAKIPGIERLGALFKTNLPIDLTEAETEYRVRLIKHIYARHVIFQFECVNTLSDQLLEHVSVKLEVPGEYEVKTVVPCEKLAYDKPGSVFLVVEYPCVFLDSLATFGATLEFLVRDCDPTTGIPDPGEGYSDSYPLEEFEMTCADQIRARAGSDDWEQTWERVANAPEASETFVLSQNDVTEAAKAVCEHLGLPKAAIVGDAVKEIRGGGIFRGGAPVLVRARLAAAGNAVTMKLVSRSPREDIAQLLLAAIEARVKAYSKNIATSNLLRHLKDEHNLEEVQQKLKALPIKDFFSVQIRSTPVTKSSETSGRKDKWILSRDLALWFARSLLPFDSINDEAMRDFFKKYNVVVGDEDIPSRQNIAREGLEDVYKSMLVHVKTVIQKNSVKFGALTTDLWTDQYRRRNYITGTFHFISEEMKVLKFTLATKQVTEKHTGERIKDEIHDMLSTFEIPEKDIVLVTDSGSNMKRAAKLMNIQSHLCLGHALHNLVTVDGIESTHQVYSLITKCKKIVKHIRYRAPQLEAAANDEQRELLSSLETVGEQLEDLDEEGEVVPDNLEYNSSLPSTSTNPGTGAPPTIKTSTPTRWHSILMMLSSISHRANRRPIRDMLIDIGRSAFLLDENEYNLITSLTTFLVKFKTIVEMMSSDSQTTINLALVFKSEIRRILDECDDNEPALITMLKSNMSLKLDYRFPCTDLIIAATLLDCRFQSIKDIDVYMEQHQTTKVTFLSTYAKTTLKNGDIVQEHIIQDATPGPSTSKPSSSFFMNLAKRHSTSVNSADIDSIIETECWKYFSTATPADLQAYKDNVLEYWQERKKSFPWLSSLARAVLFVPATSTPSERVFSVAGQLITAKRSRLNPLRVNRIIFIHDNYTQCKADI</sequence>
<evidence type="ECO:0000259" key="17">
    <source>
        <dbReference type="Pfam" id="PF05699"/>
    </source>
</evidence>
<comment type="subunit">
    <text evidence="4">Oligomeric complex that consists of at least the alpha, beta, beta', gamma, delta, epsilon and zeta subunits.</text>
</comment>
<dbReference type="InterPro" id="IPR012337">
    <property type="entry name" value="RNaseH-like_sf"/>
</dbReference>
<dbReference type="GO" id="GO:0009306">
    <property type="term" value="P:protein secretion"/>
    <property type="evidence" value="ECO:0007669"/>
    <property type="project" value="TreeGrafter"/>
</dbReference>
<evidence type="ECO:0000256" key="1">
    <source>
        <dbReference type="ARBA" id="ARBA00004255"/>
    </source>
</evidence>
<dbReference type="PANTHER" id="PTHR10261:SF0">
    <property type="entry name" value="COATOMER SUBUNIT GAMMA-2"/>
    <property type="match status" value="1"/>
</dbReference>
<dbReference type="Gene3D" id="2.60.40.1480">
    <property type="entry name" value="Coatomer, gamma subunit, appendage domain"/>
    <property type="match status" value="1"/>
</dbReference>
<dbReference type="FunFam" id="1.25.10.10:FF:000382">
    <property type="entry name" value="Coatomer subunit gamma"/>
    <property type="match status" value="1"/>
</dbReference>
<keyword evidence="5" id="KW-0813">Transport</keyword>
<dbReference type="GO" id="GO:0006886">
    <property type="term" value="P:intracellular protein transport"/>
    <property type="evidence" value="ECO:0007669"/>
    <property type="project" value="InterPro"/>
</dbReference>
<reference evidence="20" key="1">
    <citation type="submission" date="2022-02" db="EMBL/GenBank/DDBJ databases">
        <authorList>
            <person name="King R."/>
        </authorList>
    </citation>
    <scope>NUCLEOTIDE SEQUENCE</scope>
</reference>
<evidence type="ECO:0000256" key="8">
    <source>
        <dbReference type="ARBA" id="ARBA00022892"/>
    </source>
</evidence>
<feature type="domain" description="Coatomer gamma subunit appendage Ig-like subdomain" evidence="18">
    <location>
        <begin position="607"/>
        <end position="752"/>
    </location>
</feature>
<dbReference type="InterPro" id="IPR011989">
    <property type="entry name" value="ARM-like"/>
</dbReference>
<evidence type="ECO:0000256" key="15">
    <source>
        <dbReference type="SAM" id="MobiDB-lite"/>
    </source>
</evidence>
<dbReference type="InterPro" id="IPR017106">
    <property type="entry name" value="Coatomer_gsu"/>
</dbReference>
<dbReference type="SUPFAM" id="SSF48371">
    <property type="entry name" value="ARM repeat"/>
    <property type="match status" value="1"/>
</dbReference>
<accession>A0A9P0I8V1</accession>
<evidence type="ECO:0000256" key="12">
    <source>
        <dbReference type="ARBA" id="ARBA00023329"/>
    </source>
</evidence>
<evidence type="ECO:0000256" key="10">
    <source>
        <dbReference type="ARBA" id="ARBA00023034"/>
    </source>
</evidence>
<evidence type="ECO:0000259" key="16">
    <source>
        <dbReference type="Pfam" id="PF01602"/>
    </source>
</evidence>
<dbReference type="GO" id="GO:0006891">
    <property type="term" value="P:intra-Golgi vesicle-mediated transport"/>
    <property type="evidence" value="ECO:0007669"/>
    <property type="project" value="TreeGrafter"/>
</dbReference>
<keyword evidence="6" id="KW-0963">Cytoplasm</keyword>
<dbReference type="InterPro" id="IPR037067">
    <property type="entry name" value="Coatomer_gsu_app_sf"/>
</dbReference>
<evidence type="ECO:0000256" key="6">
    <source>
        <dbReference type="ARBA" id="ARBA00022490"/>
    </source>
</evidence>
<keyword evidence="21" id="KW-1185">Reference proteome</keyword>
<feature type="domain" description="Coatomer subunit gamma C-terminal" evidence="19">
    <location>
        <begin position="756"/>
        <end position="863"/>
    </location>
</feature>
<dbReference type="Pfam" id="PF16381">
    <property type="entry name" value="Coatomer_g_Cpla"/>
    <property type="match status" value="1"/>
</dbReference>
<dbReference type="SUPFAM" id="SSF49348">
    <property type="entry name" value="Clathrin adaptor appendage domain"/>
    <property type="match status" value="1"/>
</dbReference>
<keyword evidence="12" id="KW-0968">Cytoplasmic vesicle</keyword>
<dbReference type="Pfam" id="PF05699">
    <property type="entry name" value="Dimer_Tnp_hAT"/>
    <property type="match status" value="1"/>
</dbReference>
<comment type="subcellular location">
    <subcellularLocation>
        <location evidence="2">Cytoplasmic vesicle</location>
        <location evidence="2">COPI-coated vesicle membrane</location>
        <topology evidence="2">Peripheral membrane protein</topology>
        <orientation evidence="2">Cytoplasmic side</orientation>
    </subcellularLocation>
    <subcellularLocation>
        <location evidence="1">Golgi apparatus membrane</location>
        <topology evidence="1">Peripheral membrane protein</topology>
        <orientation evidence="1">Cytoplasmic side</orientation>
    </subcellularLocation>
</comment>
<dbReference type="InterPro" id="IPR013041">
    <property type="entry name" value="Clathrin_app_Ig-like_sf"/>
</dbReference>
<protein>
    <recommendedName>
        <fullName evidence="14">Gamma-coat protein</fullName>
    </recommendedName>
</protein>
<dbReference type="InterPro" id="IPR002553">
    <property type="entry name" value="Clathrin/coatomer_adapt-like_N"/>
</dbReference>
<proteinExistence type="inferred from homology"/>
<evidence type="ECO:0000256" key="7">
    <source>
        <dbReference type="ARBA" id="ARBA00022737"/>
    </source>
</evidence>
<evidence type="ECO:0000256" key="3">
    <source>
        <dbReference type="ARBA" id="ARBA00010720"/>
    </source>
</evidence>
<evidence type="ECO:0000259" key="18">
    <source>
        <dbReference type="Pfam" id="PF08752"/>
    </source>
</evidence>
<evidence type="ECO:0000256" key="5">
    <source>
        <dbReference type="ARBA" id="ARBA00022448"/>
    </source>
</evidence>
<feature type="domain" description="HAT C-terminal dimerisation" evidence="17">
    <location>
        <begin position="1419"/>
        <end position="1484"/>
    </location>
</feature>
<dbReference type="GO" id="GO:0072384">
    <property type="term" value="P:organelle transport along microtubule"/>
    <property type="evidence" value="ECO:0007669"/>
    <property type="project" value="TreeGrafter"/>
</dbReference>
<dbReference type="InterPro" id="IPR008906">
    <property type="entry name" value="HATC_C_dom"/>
</dbReference>
<evidence type="ECO:0000313" key="21">
    <source>
        <dbReference type="Proteomes" id="UP001153321"/>
    </source>
</evidence>
<feature type="compositionally biased region" description="Polar residues" evidence="15">
    <location>
        <begin position="1174"/>
        <end position="1184"/>
    </location>
</feature>
<dbReference type="GO" id="GO:0046983">
    <property type="term" value="F:protein dimerization activity"/>
    <property type="evidence" value="ECO:0007669"/>
    <property type="project" value="InterPro"/>
</dbReference>
<dbReference type="Proteomes" id="UP001153321">
    <property type="component" value="Chromosome 26"/>
</dbReference>
<evidence type="ECO:0000256" key="9">
    <source>
        <dbReference type="ARBA" id="ARBA00022927"/>
    </source>
</evidence>
<comment type="similarity">
    <text evidence="3">Belongs to the COPG family.</text>
</comment>
<feature type="region of interest" description="Disordered" evidence="15">
    <location>
        <begin position="1174"/>
        <end position="1193"/>
    </location>
</feature>
<dbReference type="EMBL" id="LR824557">
    <property type="protein sequence ID" value="CAH1642296.1"/>
    <property type="molecule type" value="Genomic_DNA"/>
</dbReference>
<dbReference type="InterPro" id="IPR032154">
    <property type="entry name" value="Coatomer_g_Cpla"/>
</dbReference>
<evidence type="ECO:0000256" key="4">
    <source>
        <dbReference type="ARBA" id="ARBA00011775"/>
    </source>
</evidence>
<dbReference type="GO" id="GO:0005793">
    <property type="term" value="C:endoplasmic reticulum-Golgi intermediate compartment"/>
    <property type="evidence" value="ECO:0007669"/>
    <property type="project" value="TreeGrafter"/>
</dbReference>
<dbReference type="InterPro" id="IPR009028">
    <property type="entry name" value="Coatomer/calthrin_app_sub_C"/>
</dbReference>
<keyword evidence="11" id="KW-0472">Membrane</keyword>
<dbReference type="PANTHER" id="PTHR10261">
    <property type="entry name" value="COATOMER SUBUNIT GAMMA"/>
    <property type="match status" value="1"/>
</dbReference>
<evidence type="ECO:0000259" key="19">
    <source>
        <dbReference type="Pfam" id="PF16381"/>
    </source>
</evidence>
<organism evidence="20 21">
    <name type="scientific">Spodoptera littoralis</name>
    <name type="common">Egyptian cotton leafworm</name>
    <dbReference type="NCBI Taxonomy" id="7109"/>
    <lineage>
        <taxon>Eukaryota</taxon>
        <taxon>Metazoa</taxon>
        <taxon>Ecdysozoa</taxon>
        <taxon>Arthropoda</taxon>
        <taxon>Hexapoda</taxon>
        <taxon>Insecta</taxon>
        <taxon>Pterygota</taxon>
        <taxon>Neoptera</taxon>
        <taxon>Endopterygota</taxon>
        <taxon>Lepidoptera</taxon>
        <taxon>Glossata</taxon>
        <taxon>Ditrysia</taxon>
        <taxon>Noctuoidea</taxon>
        <taxon>Noctuidae</taxon>
        <taxon>Amphipyrinae</taxon>
        <taxon>Spodoptera</taxon>
    </lineage>
</organism>
<evidence type="ECO:0000256" key="11">
    <source>
        <dbReference type="ARBA" id="ARBA00023136"/>
    </source>
</evidence>
<dbReference type="GO" id="GO:0005198">
    <property type="term" value="F:structural molecule activity"/>
    <property type="evidence" value="ECO:0007669"/>
    <property type="project" value="InterPro"/>
</dbReference>
<dbReference type="GO" id="GO:0006888">
    <property type="term" value="P:endoplasmic reticulum to Golgi vesicle-mediated transport"/>
    <property type="evidence" value="ECO:0007669"/>
    <property type="project" value="TreeGrafter"/>
</dbReference>
<dbReference type="Gene3D" id="1.25.10.10">
    <property type="entry name" value="Leucine-rich Repeat Variant"/>
    <property type="match status" value="1"/>
</dbReference>
<name>A0A9P0I8V1_SPOLI</name>
<gene>
    <name evidence="20" type="ORF">SPLIT_LOCUS7652</name>
</gene>
<evidence type="ECO:0000256" key="2">
    <source>
        <dbReference type="ARBA" id="ARBA00004347"/>
    </source>
</evidence>
<dbReference type="Gene3D" id="3.30.310.10">
    <property type="entry name" value="TATA-Binding Protein"/>
    <property type="match status" value="1"/>
</dbReference>